<dbReference type="InterPro" id="IPR032330">
    <property type="entry name" value="EF-G-binding_C"/>
</dbReference>
<gene>
    <name evidence="2" type="ORF">SAMN04489730_0962</name>
</gene>
<keyword evidence="2" id="KW-0862">Zinc</keyword>
<evidence type="ECO:0000259" key="1">
    <source>
        <dbReference type="Pfam" id="PF16571"/>
    </source>
</evidence>
<name>A0A1K1PSU9_9PSEU</name>
<dbReference type="STRING" id="546364.SAMN04489730_0962"/>
<protein>
    <submittedName>
        <fullName evidence="2">FBP C-terminal treble-clef zinc-finger</fullName>
    </submittedName>
</protein>
<proteinExistence type="predicted"/>
<dbReference type="OrthoDB" id="4171838at2"/>
<evidence type="ECO:0000313" key="3">
    <source>
        <dbReference type="Proteomes" id="UP000182740"/>
    </source>
</evidence>
<sequence length="165" mass="18130">MDPLGQDEIRASFVNCTRGEAKGVTLPARAAEIPWERREFLGWRDPKAPSRAYLVLPYGGEVVGLALRAAAPPKSRLRSNICGFCTTAHGLADITLFSGRRAGKLGREGNTLGIYACGNLACCQYLRGELKSDVPQPYETLTLEERVARLEANLHKFVARVLESR</sequence>
<evidence type="ECO:0000313" key="2">
    <source>
        <dbReference type="EMBL" id="SFW50541.1"/>
    </source>
</evidence>
<dbReference type="GO" id="GO:0008270">
    <property type="term" value="F:zinc ion binding"/>
    <property type="evidence" value="ECO:0007669"/>
    <property type="project" value="UniProtKB-KW"/>
</dbReference>
<keyword evidence="2" id="KW-0479">Metal-binding</keyword>
<dbReference type="EMBL" id="FPJG01000006">
    <property type="protein sequence ID" value="SFW50541.1"/>
    <property type="molecule type" value="Genomic_DNA"/>
</dbReference>
<dbReference type="Proteomes" id="UP000182740">
    <property type="component" value="Unassembled WGS sequence"/>
</dbReference>
<keyword evidence="2" id="KW-0863">Zinc-finger</keyword>
<keyword evidence="3" id="KW-1185">Reference proteome</keyword>
<accession>A0A1K1PSU9</accession>
<feature type="domain" description="Elongation factor G-binding protein C-terminal treble-clef zinc-finger" evidence="1">
    <location>
        <begin position="8"/>
        <end position="161"/>
    </location>
</feature>
<dbReference type="RefSeq" id="WP_072475094.1">
    <property type="nucleotide sequence ID" value="NZ_FPJG01000006.1"/>
</dbReference>
<dbReference type="Pfam" id="PF16571">
    <property type="entry name" value="FBP_C"/>
    <property type="match status" value="1"/>
</dbReference>
<organism evidence="2 3">
    <name type="scientific">Amycolatopsis australiensis</name>
    <dbReference type="NCBI Taxonomy" id="546364"/>
    <lineage>
        <taxon>Bacteria</taxon>
        <taxon>Bacillati</taxon>
        <taxon>Actinomycetota</taxon>
        <taxon>Actinomycetes</taxon>
        <taxon>Pseudonocardiales</taxon>
        <taxon>Pseudonocardiaceae</taxon>
        <taxon>Amycolatopsis</taxon>
    </lineage>
</organism>
<dbReference type="AlphaFoldDB" id="A0A1K1PSU9"/>
<reference evidence="3" key="1">
    <citation type="submission" date="2016-11" db="EMBL/GenBank/DDBJ databases">
        <authorList>
            <person name="Varghese N."/>
            <person name="Submissions S."/>
        </authorList>
    </citation>
    <scope>NUCLEOTIDE SEQUENCE [LARGE SCALE GENOMIC DNA]</scope>
    <source>
        <strain evidence="3">DSM 44671</strain>
    </source>
</reference>